<accession>A0ABU1TL37</accession>
<protein>
    <submittedName>
        <fullName evidence="5">DNA polymerase V</fullName>
    </submittedName>
</protein>
<dbReference type="PROSITE" id="PS50173">
    <property type="entry name" value="UMUC"/>
    <property type="match status" value="1"/>
</dbReference>
<dbReference type="InterPro" id="IPR001126">
    <property type="entry name" value="UmuC"/>
</dbReference>
<dbReference type="SUPFAM" id="SSF100879">
    <property type="entry name" value="Lesion bypass DNA polymerase (Y-family), little finger domain"/>
    <property type="match status" value="1"/>
</dbReference>
<dbReference type="EMBL" id="JAVDVI010000002">
    <property type="protein sequence ID" value="MDR6966689.1"/>
    <property type="molecule type" value="Genomic_DNA"/>
</dbReference>
<dbReference type="PANTHER" id="PTHR11076:SF33">
    <property type="entry name" value="DNA POLYMERASE KAPPA"/>
    <property type="match status" value="1"/>
</dbReference>
<dbReference type="Gene3D" id="3.30.1490.100">
    <property type="entry name" value="DNA polymerase, Y-family, little finger domain"/>
    <property type="match status" value="1"/>
</dbReference>
<keyword evidence="3" id="KW-0742">SOS response</keyword>
<dbReference type="Gene3D" id="3.30.70.270">
    <property type="match status" value="1"/>
</dbReference>
<evidence type="ECO:0000256" key="3">
    <source>
        <dbReference type="ARBA" id="ARBA00023236"/>
    </source>
</evidence>
<dbReference type="InterPro" id="IPR017961">
    <property type="entry name" value="DNA_pol_Y-fam_little_finger"/>
</dbReference>
<evidence type="ECO:0000256" key="1">
    <source>
        <dbReference type="ARBA" id="ARBA00010945"/>
    </source>
</evidence>
<dbReference type="InterPro" id="IPR025188">
    <property type="entry name" value="DUF4113"/>
</dbReference>
<keyword evidence="6" id="KW-1185">Reference proteome</keyword>
<dbReference type="SUPFAM" id="SSF56672">
    <property type="entry name" value="DNA/RNA polymerases"/>
    <property type="match status" value="1"/>
</dbReference>
<proteinExistence type="inferred from homology"/>
<evidence type="ECO:0000313" key="6">
    <source>
        <dbReference type="Proteomes" id="UP001255185"/>
    </source>
</evidence>
<dbReference type="InterPro" id="IPR043502">
    <property type="entry name" value="DNA/RNA_pol_sf"/>
</dbReference>
<comment type="caution">
    <text evidence="5">The sequence shown here is derived from an EMBL/GenBank/DDBJ whole genome shotgun (WGS) entry which is preliminary data.</text>
</comment>
<keyword evidence="2" id="KW-0227">DNA damage</keyword>
<sequence length="422" mass="47951">MYALVDCNNFYASCERVFQPEFVGKPVVILSNNDGCIISRSDEAKALGVKMGAPEFKARAMLKENNIAVFSSNYALYGDLSNRVMKILELFTPNVEVYSIDESFLNFDGVREDGFEEYGMEMKQRIMKWLSIPVCVGFGPSKTLSKMANKIARKYPEQTKGVYVIDTDEKRIKALKWTKIGDVWGIGYRMKKKLEARKILTAFDFIQPQSEAFIKNQMGVVGLRLIGELKGNPVLGMELPETKKSIAITRSFPKQLTDFDSLRERVSTFAMVCGEKLRNQNSCCNTVIVMLGTMDHNAENTRGYYHQSATVPFATNSGMTIANMSVKILEKLYEENKGLRFNKAGVIVTQLTKESEKQFQLFEEENPKHLALMKTIDLINEKAGERKVKLGTQGRVTWNMRQNLLSPRYTTRITDIMKVKCQ</sequence>
<evidence type="ECO:0000313" key="5">
    <source>
        <dbReference type="EMBL" id="MDR6966689.1"/>
    </source>
</evidence>
<organism evidence="5 6">
    <name type="scientific">Flavobacterium arsenatis</name>
    <dbReference type="NCBI Taxonomy" id="1484332"/>
    <lineage>
        <taxon>Bacteria</taxon>
        <taxon>Pseudomonadati</taxon>
        <taxon>Bacteroidota</taxon>
        <taxon>Flavobacteriia</taxon>
        <taxon>Flavobacteriales</taxon>
        <taxon>Flavobacteriaceae</taxon>
        <taxon>Flavobacterium</taxon>
    </lineage>
</organism>
<gene>
    <name evidence="5" type="ORF">J2X31_000687</name>
</gene>
<dbReference type="RefSeq" id="WP_310024406.1">
    <property type="nucleotide sequence ID" value="NZ_JAVDVI010000002.1"/>
</dbReference>
<keyword evidence="2" id="KW-0741">SOS mutagenesis</keyword>
<dbReference type="Pfam" id="PF13438">
    <property type="entry name" value="DUF4113"/>
    <property type="match status" value="1"/>
</dbReference>
<dbReference type="CDD" id="cd01700">
    <property type="entry name" value="PolY_Pol_V_umuC"/>
    <property type="match status" value="1"/>
</dbReference>
<reference evidence="5 6" key="1">
    <citation type="submission" date="2023-07" db="EMBL/GenBank/DDBJ databases">
        <title>Sorghum-associated microbial communities from plants grown in Nebraska, USA.</title>
        <authorList>
            <person name="Schachtman D."/>
        </authorList>
    </citation>
    <scope>NUCLEOTIDE SEQUENCE [LARGE SCALE GENOMIC DNA]</scope>
    <source>
        <strain evidence="5 6">3773</strain>
    </source>
</reference>
<feature type="domain" description="UmuC" evidence="4">
    <location>
        <begin position="2"/>
        <end position="187"/>
    </location>
</feature>
<evidence type="ECO:0000256" key="2">
    <source>
        <dbReference type="ARBA" id="ARBA00023199"/>
    </source>
</evidence>
<dbReference type="InterPro" id="IPR036775">
    <property type="entry name" value="DNA_pol_Y-fam_lit_finger_sf"/>
</dbReference>
<comment type="similarity">
    <text evidence="1">Belongs to the DNA polymerase type-Y family.</text>
</comment>
<dbReference type="Pfam" id="PF00817">
    <property type="entry name" value="IMS"/>
    <property type="match status" value="1"/>
</dbReference>
<evidence type="ECO:0000259" key="4">
    <source>
        <dbReference type="PROSITE" id="PS50173"/>
    </source>
</evidence>
<dbReference type="PANTHER" id="PTHR11076">
    <property type="entry name" value="DNA REPAIR POLYMERASE UMUC / TRANSFERASE FAMILY MEMBER"/>
    <property type="match status" value="1"/>
</dbReference>
<dbReference type="Gene3D" id="3.40.1170.60">
    <property type="match status" value="1"/>
</dbReference>
<name>A0ABU1TL37_9FLAO</name>
<dbReference type="InterPro" id="IPR043128">
    <property type="entry name" value="Rev_trsase/Diguanyl_cyclase"/>
</dbReference>
<dbReference type="Proteomes" id="UP001255185">
    <property type="component" value="Unassembled WGS sequence"/>
</dbReference>
<dbReference type="Pfam" id="PF11799">
    <property type="entry name" value="IMS_C"/>
    <property type="match status" value="1"/>
</dbReference>
<dbReference type="InterPro" id="IPR050116">
    <property type="entry name" value="DNA_polymerase-Y"/>
</dbReference>